<evidence type="ECO:0000313" key="3">
    <source>
        <dbReference type="Proteomes" id="UP000571017"/>
    </source>
</evidence>
<reference evidence="2 3" key="1">
    <citation type="journal article" date="2004" name="Extremophiles">
        <title>Halobacillus locisalis sp. nov., a halophilic bacterium isolated from a marine solar saltern of the Yellow Sea in Korea.</title>
        <authorList>
            <person name="Yoon J.H."/>
            <person name="Kang K.H."/>
            <person name="Oh T.K."/>
            <person name="Park Y.H."/>
        </authorList>
    </citation>
    <scope>NUCLEOTIDE SEQUENCE [LARGE SCALE GENOMIC DNA]</scope>
    <source>
        <strain evidence="2 3">KCTC 3788</strain>
    </source>
</reference>
<name>A0A838CPB7_9BACI</name>
<dbReference type="InterPro" id="IPR000182">
    <property type="entry name" value="GNAT_dom"/>
</dbReference>
<dbReference type="GO" id="GO:0008999">
    <property type="term" value="F:protein-N-terminal-alanine acetyltransferase activity"/>
    <property type="evidence" value="ECO:0007669"/>
    <property type="project" value="TreeGrafter"/>
</dbReference>
<dbReference type="EMBL" id="JACEFG010000001">
    <property type="protein sequence ID" value="MBA2173781.1"/>
    <property type="molecule type" value="Genomic_DNA"/>
</dbReference>
<dbReference type="GO" id="GO:0005737">
    <property type="term" value="C:cytoplasm"/>
    <property type="evidence" value="ECO:0007669"/>
    <property type="project" value="TreeGrafter"/>
</dbReference>
<dbReference type="RefSeq" id="WP_181470817.1">
    <property type="nucleotide sequence ID" value="NZ_JACEFG010000001.1"/>
</dbReference>
<dbReference type="Gene3D" id="3.40.630.30">
    <property type="match status" value="1"/>
</dbReference>
<keyword evidence="2" id="KW-0808">Transferase</keyword>
<dbReference type="InterPro" id="IPR016181">
    <property type="entry name" value="Acyl_CoA_acyltransferase"/>
</dbReference>
<dbReference type="Pfam" id="PF13302">
    <property type="entry name" value="Acetyltransf_3"/>
    <property type="match status" value="1"/>
</dbReference>
<dbReference type="GO" id="GO:1990189">
    <property type="term" value="F:protein N-terminal-serine acetyltransferase activity"/>
    <property type="evidence" value="ECO:0007669"/>
    <property type="project" value="TreeGrafter"/>
</dbReference>
<feature type="domain" description="N-acetyltransferase" evidence="1">
    <location>
        <begin position="33"/>
        <end position="177"/>
    </location>
</feature>
<dbReference type="PROSITE" id="PS51186">
    <property type="entry name" value="GNAT"/>
    <property type="match status" value="1"/>
</dbReference>
<evidence type="ECO:0000259" key="1">
    <source>
        <dbReference type="PROSITE" id="PS51186"/>
    </source>
</evidence>
<dbReference type="AlphaFoldDB" id="A0A838CPB7"/>
<keyword evidence="3" id="KW-1185">Reference proteome</keyword>
<evidence type="ECO:0000313" key="2">
    <source>
        <dbReference type="EMBL" id="MBA2173781.1"/>
    </source>
</evidence>
<organism evidence="2 3">
    <name type="scientific">Halobacillus locisalis</name>
    <dbReference type="NCBI Taxonomy" id="220753"/>
    <lineage>
        <taxon>Bacteria</taxon>
        <taxon>Bacillati</taxon>
        <taxon>Bacillota</taxon>
        <taxon>Bacilli</taxon>
        <taxon>Bacillales</taxon>
        <taxon>Bacillaceae</taxon>
        <taxon>Halobacillus</taxon>
    </lineage>
</organism>
<comment type="caution">
    <text evidence="2">The sequence shown here is derived from an EMBL/GenBank/DDBJ whole genome shotgun (WGS) entry which is preliminary data.</text>
</comment>
<proteinExistence type="predicted"/>
<accession>A0A838CPB7</accession>
<gene>
    <name evidence="2" type="ORF">H0266_02605</name>
</gene>
<dbReference type="PANTHER" id="PTHR43441">
    <property type="entry name" value="RIBOSOMAL-PROTEIN-SERINE ACETYLTRANSFERASE"/>
    <property type="match status" value="1"/>
</dbReference>
<dbReference type="SUPFAM" id="SSF55729">
    <property type="entry name" value="Acyl-CoA N-acyltransferases (Nat)"/>
    <property type="match status" value="1"/>
</dbReference>
<dbReference type="Proteomes" id="UP000571017">
    <property type="component" value="Unassembled WGS sequence"/>
</dbReference>
<sequence length="190" mass="21714">MNPITKNIRTSLETERCLLRAPQSGDGEQINKAIKRSLAELSPWLAFARQHPSVEDTETNTRQAASKFITRENLRYLIFSKETGAFIGSTGFHEIDWSVPKLEIGYWIDTKHSGNGYMLEAVEALTTFAFEELDMVRIEIQCESENVRSRAIPEKLGFQMEGIMRNDDRSVDGKRLTDTCIYSKVKVDKF</sequence>
<dbReference type="InterPro" id="IPR051908">
    <property type="entry name" value="Ribosomal_N-acetyltransferase"/>
</dbReference>
<protein>
    <submittedName>
        <fullName evidence="2">GNAT family N-acetyltransferase</fullName>
    </submittedName>
</protein>
<dbReference type="PANTHER" id="PTHR43441:SF3">
    <property type="entry name" value="ACETYLTRANSFERASE"/>
    <property type="match status" value="1"/>
</dbReference>